<dbReference type="Gene3D" id="3.10.620.30">
    <property type="match status" value="1"/>
</dbReference>
<sequence>MFKILIISSLLIVVNITLYAKKNSSLDEVQIINALINNYGERAGKRGKAWFNLIEESHQLEEENKLEKVNNFFNQLYFTSDITLWGVSNYWATPLEFIGVNAGDCEDFAIAKYFTLLELGIPDEKMRISMVKAVTLNQYHMVVAYYPTPSSVPVILDNINGTIKPATERKDLIPVYSFNGKQLWLNKKKNQGVLAGKSKRLKQWTDLNQRMGILNMKQPKLRME</sequence>
<dbReference type="Proteomes" id="UP000815846">
    <property type="component" value="Unassembled WGS sequence"/>
</dbReference>
<accession>A0ABY3MZ47</accession>
<keyword evidence="2" id="KW-1185">Reference proteome</keyword>
<evidence type="ECO:0008006" key="3">
    <source>
        <dbReference type="Google" id="ProtNLM"/>
    </source>
</evidence>
<gene>
    <name evidence="1" type="ORF">CWS31_005965</name>
</gene>
<dbReference type="EMBL" id="PJAI02000004">
    <property type="protein sequence ID" value="TYK66488.1"/>
    <property type="molecule type" value="Genomic_DNA"/>
</dbReference>
<evidence type="ECO:0000313" key="2">
    <source>
        <dbReference type="Proteomes" id="UP000815846"/>
    </source>
</evidence>
<dbReference type="PANTHER" id="PTHR39327">
    <property type="match status" value="1"/>
</dbReference>
<reference evidence="1 2" key="1">
    <citation type="submission" date="2019-08" db="EMBL/GenBank/DDBJ databases">
        <title>Microbe sample from Colwellia echini.</title>
        <authorList>
            <person name="Christiansen L."/>
            <person name="Pathiraja D."/>
            <person name="Schultz-Johansen M."/>
            <person name="Choi I.-G."/>
            <person name="Stougaard P."/>
        </authorList>
    </citation>
    <scope>NUCLEOTIDE SEQUENCE [LARGE SCALE GENOMIC DNA]</scope>
    <source>
        <strain evidence="1 2">A3</strain>
    </source>
</reference>
<evidence type="ECO:0000313" key="1">
    <source>
        <dbReference type="EMBL" id="TYK66488.1"/>
    </source>
</evidence>
<organism evidence="1 2">
    <name type="scientific">Colwellia echini</name>
    <dbReference type="NCBI Taxonomy" id="1982103"/>
    <lineage>
        <taxon>Bacteria</taxon>
        <taxon>Pseudomonadati</taxon>
        <taxon>Pseudomonadota</taxon>
        <taxon>Gammaproteobacteria</taxon>
        <taxon>Alteromonadales</taxon>
        <taxon>Colwelliaceae</taxon>
        <taxon>Colwellia</taxon>
    </lineage>
</organism>
<proteinExistence type="predicted"/>
<name>A0ABY3MZ47_9GAMM</name>
<protein>
    <recommendedName>
        <fullName evidence="3">Sulfate adenylyltransferase</fullName>
    </recommendedName>
</protein>
<dbReference type="InterPro" id="IPR010319">
    <property type="entry name" value="Transglutaminase-like_Cys_pept"/>
</dbReference>
<comment type="caution">
    <text evidence="1">The sequence shown here is derived from an EMBL/GenBank/DDBJ whole genome shotgun (WGS) entry which is preliminary data.</text>
</comment>
<dbReference type="RefSeq" id="WP_101345254.1">
    <property type="nucleotide sequence ID" value="NZ_PJAI02000004.1"/>
</dbReference>
<dbReference type="Pfam" id="PF06035">
    <property type="entry name" value="Peptidase_C93"/>
    <property type="match status" value="1"/>
</dbReference>
<dbReference type="PANTHER" id="PTHR39327:SF1">
    <property type="entry name" value="BLR5470 PROTEIN"/>
    <property type="match status" value="1"/>
</dbReference>